<dbReference type="InParanoid" id="A0A2R6PQY6"/>
<proteinExistence type="predicted"/>
<evidence type="ECO:0000256" key="2">
    <source>
        <dbReference type="ARBA" id="ARBA00022692"/>
    </source>
</evidence>
<dbReference type="SUPFAM" id="SSF117070">
    <property type="entry name" value="LEA14-like"/>
    <property type="match status" value="1"/>
</dbReference>
<dbReference type="Proteomes" id="UP000241394">
    <property type="component" value="Chromosome LG23"/>
</dbReference>
<dbReference type="InterPro" id="IPR044839">
    <property type="entry name" value="NDR1-like"/>
</dbReference>
<evidence type="ECO:0000259" key="5">
    <source>
        <dbReference type="SMART" id="SM00769"/>
    </source>
</evidence>
<dbReference type="AlphaFoldDB" id="A0A2R6PQY6"/>
<dbReference type="GO" id="GO:0098542">
    <property type="term" value="P:defense response to other organism"/>
    <property type="evidence" value="ECO:0007669"/>
    <property type="project" value="InterPro"/>
</dbReference>
<evidence type="ECO:0000256" key="1">
    <source>
        <dbReference type="ARBA" id="ARBA00004167"/>
    </source>
</evidence>
<organism evidence="6 7">
    <name type="scientific">Actinidia chinensis var. chinensis</name>
    <name type="common">Chinese soft-hair kiwi</name>
    <dbReference type="NCBI Taxonomy" id="1590841"/>
    <lineage>
        <taxon>Eukaryota</taxon>
        <taxon>Viridiplantae</taxon>
        <taxon>Streptophyta</taxon>
        <taxon>Embryophyta</taxon>
        <taxon>Tracheophyta</taxon>
        <taxon>Spermatophyta</taxon>
        <taxon>Magnoliopsida</taxon>
        <taxon>eudicotyledons</taxon>
        <taxon>Gunneridae</taxon>
        <taxon>Pentapetalae</taxon>
        <taxon>asterids</taxon>
        <taxon>Ericales</taxon>
        <taxon>Actinidiaceae</taxon>
        <taxon>Actinidia</taxon>
    </lineage>
</organism>
<evidence type="ECO:0000256" key="4">
    <source>
        <dbReference type="ARBA" id="ARBA00023136"/>
    </source>
</evidence>
<dbReference type="InterPro" id="IPR004864">
    <property type="entry name" value="LEA_2"/>
</dbReference>
<feature type="domain" description="Water stress and hypersensitive response" evidence="5">
    <location>
        <begin position="40"/>
        <end position="156"/>
    </location>
</feature>
<dbReference type="STRING" id="1590841.A0A2R6PQY6"/>
<dbReference type="OMA" id="TSMSIFY"/>
<comment type="caution">
    <text evidence="6">The sequence shown here is derived from an EMBL/GenBank/DDBJ whole genome shotgun (WGS) entry which is preliminary data.</text>
</comment>
<gene>
    <name evidence="6" type="ORF">CEY00_Acc26223</name>
</gene>
<keyword evidence="7" id="KW-1185">Reference proteome</keyword>
<dbReference type="InterPro" id="IPR013990">
    <property type="entry name" value="WHy-dom"/>
</dbReference>
<dbReference type="Gramene" id="PSR95466">
    <property type="protein sequence ID" value="PSR95466"/>
    <property type="gene ID" value="CEY00_Acc26223"/>
</dbReference>
<comment type="subcellular location">
    <subcellularLocation>
        <location evidence="1">Membrane</location>
        <topology evidence="1">Single-pass membrane protein</topology>
    </subcellularLocation>
</comment>
<reference evidence="6 7" key="1">
    <citation type="submission" date="2017-07" db="EMBL/GenBank/DDBJ databases">
        <title>An improved, manually edited Actinidia chinensis var. chinensis (kiwifruit) genome highlights the challenges associated with draft genomes and gene prediction in plants.</title>
        <authorList>
            <person name="Pilkington S."/>
            <person name="Crowhurst R."/>
            <person name="Hilario E."/>
            <person name="Nardozza S."/>
            <person name="Fraser L."/>
            <person name="Peng Y."/>
            <person name="Gunaseelan K."/>
            <person name="Simpson R."/>
            <person name="Tahir J."/>
            <person name="Deroles S."/>
            <person name="Templeton K."/>
            <person name="Luo Z."/>
            <person name="Davy M."/>
            <person name="Cheng C."/>
            <person name="Mcneilage M."/>
            <person name="Scaglione D."/>
            <person name="Liu Y."/>
            <person name="Zhang Q."/>
            <person name="Datson P."/>
            <person name="De Silva N."/>
            <person name="Gardiner S."/>
            <person name="Bassett H."/>
            <person name="Chagne D."/>
            <person name="Mccallum J."/>
            <person name="Dzierzon H."/>
            <person name="Deng C."/>
            <person name="Wang Y.-Y."/>
            <person name="Barron N."/>
            <person name="Manako K."/>
            <person name="Bowen J."/>
            <person name="Foster T."/>
            <person name="Erridge Z."/>
            <person name="Tiffin H."/>
            <person name="Waite C."/>
            <person name="Davies K."/>
            <person name="Grierson E."/>
            <person name="Laing W."/>
            <person name="Kirk R."/>
            <person name="Chen X."/>
            <person name="Wood M."/>
            <person name="Montefiori M."/>
            <person name="Brummell D."/>
            <person name="Schwinn K."/>
            <person name="Catanach A."/>
            <person name="Fullerton C."/>
            <person name="Li D."/>
            <person name="Meiyalaghan S."/>
            <person name="Nieuwenhuizen N."/>
            <person name="Read N."/>
            <person name="Prakash R."/>
            <person name="Hunter D."/>
            <person name="Zhang H."/>
            <person name="Mckenzie M."/>
            <person name="Knabel M."/>
            <person name="Harris A."/>
            <person name="Allan A."/>
            <person name="Chen A."/>
            <person name="Janssen B."/>
            <person name="Plunkett B."/>
            <person name="Dwamena C."/>
            <person name="Voogd C."/>
            <person name="Leif D."/>
            <person name="Lafferty D."/>
            <person name="Souleyre E."/>
            <person name="Varkonyi-Gasic E."/>
            <person name="Gambi F."/>
            <person name="Hanley J."/>
            <person name="Yao J.-L."/>
            <person name="Cheung J."/>
            <person name="David K."/>
            <person name="Warren B."/>
            <person name="Marsh K."/>
            <person name="Snowden K."/>
            <person name="Lin-Wang K."/>
            <person name="Brian L."/>
            <person name="Martinez-Sanchez M."/>
            <person name="Wang M."/>
            <person name="Ileperuma N."/>
            <person name="Macnee N."/>
            <person name="Campin R."/>
            <person name="Mcatee P."/>
            <person name="Drummond R."/>
            <person name="Espley R."/>
            <person name="Ireland H."/>
            <person name="Wu R."/>
            <person name="Atkinson R."/>
            <person name="Karunairetnam S."/>
            <person name="Bulley S."/>
            <person name="Chunkath S."/>
            <person name="Hanley Z."/>
            <person name="Storey R."/>
            <person name="Thrimawithana A."/>
            <person name="Thomson S."/>
            <person name="David C."/>
            <person name="Testolin R."/>
        </authorList>
    </citation>
    <scope>NUCLEOTIDE SEQUENCE [LARGE SCALE GENOMIC DNA]</scope>
    <source>
        <strain evidence="7">cv. Red5</strain>
        <tissue evidence="6">Young leaf</tissue>
    </source>
</reference>
<dbReference type="GO" id="GO:0009269">
    <property type="term" value="P:response to desiccation"/>
    <property type="evidence" value="ECO:0007669"/>
    <property type="project" value="InterPro"/>
</dbReference>
<dbReference type="EMBL" id="NKQK01000023">
    <property type="protein sequence ID" value="PSR95466.1"/>
    <property type="molecule type" value="Genomic_DNA"/>
</dbReference>
<dbReference type="PANTHER" id="PTHR31234">
    <property type="entry name" value="LATE EMBRYOGENESIS ABUNDANT (LEA) HYDROXYPROLINE-RICH GLYCOPROTEIN FAMILY"/>
    <property type="match status" value="1"/>
</dbReference>
<protein>
    <submittedName>
        <fullName evidence="6">UPF0058 protein</fullName>
    </submittedName>
</protein>
<dbReference type="Gene3D" id="2.60.40.1820">
    <property type="match status" value="1"/>
</dbReference>
<dbReference type="OrthoDB" id="654824at2759"/>
<dbReference type="Pfam" id="PF03168">
    <property type="entry name" value="LEA_2"/>
    <property type="match status" value="1"/>
</dbReference>
<dbReference type="SMART" id="SM00769">
    <property type="entry name" value="WHy"/>
    <property type="match status" value="1"/>
</dbReference>
<evidence type="ECO:0000256" key="3">
    <source>
        <dbReference type="ARBA" id="ARBA00022989"/>
    </source>
</evidence>
<sequence>MGKKVKWSWTSALVGAASATAAAAIILGKPRDPTFQLISINLTSFKLNLPVIDADLILTVHVSNPNIVPVHYSSAEMPIIYGGSRLGCALIDAGSQPARSCRLLRLPARLGGLQLAHQSARFLADLRRREMVLDAAVDIEGAAKVMWWDPKFKVHVESHVVVDPVFLDVIDQENKSEMDLFVV</sequence>
<dbReference type="FunCoup" id="A0A2R6PQY6">
    <property type="interactions" value="295"/>
</dbReference>
<name>A0A2R6PQY6_ACTCC</name>
<keyword evidence="2" id="KW-0812">Transmembrane</keyword>
<keyword evidence="3" id="KW-1133">Transmembrane helix</keyword>
<evidence type="ECO:0000313" key="6">
    <source>
        <dbReference type="EMBL" id="PSR95466.1"/>
    </source>
</evidence>
<dbReference type="GO" id="GO:0016020">
    <property type="term" value="C:membrane"/>
    <property type="evidence" value="ECO:0007669"/>
    <property type="project" value="UniProtKB-SubCell"/>
</dbReference>
<keyword evidence="4" id="KW-0472">Membrane</keyword>
<evidence type="ECO:0000313" key="7">
    <source>
        <dbReference type="Proteomes" id="UP000241394"/>
    </source>
</evidence>
<accession>A0A2R6PQY6</accession>
<dbReference type="PANTHER" id="PTHR31234:SF2">
    <property type="entry name" value="OS05G0199100 PROTEIN"/>
    <property type="match status" value="1"/>
</dbReference>
<reference evidence="7" key="2">
    <citation type="journal article" date="2018" name="BMC Genomics">
        <title>A manually annotated Actinidia chinensis var. chinensis (kiwifruit) genome highlights the challenges associated with draft genomes and gene prediction in plants.</title>
        <authorList>
            <person name="Pilkington S.M."/>
            <person name="Crowhurst R."/>
            <person name="Hilario E."/>
            <person name="Nardozza S."/>
            <person name="Fraser L."/>
            <person name="Peng Y."/>
            <person name="Gunaseelan K."/>
            <person name="Simpson R."/>
            <person name="Tahir J."/>
            <person name="Deroles S.C."/>
            <person name="Templeton K."/>
            <person name="Luo Z."/>
            <person name="Davy M."/>
            <person name="Cheng C."/>
            <person name="McNeilage M."/>
            <person name="Scaglione D."/>
            <person name="Liu Y."/>
            <person name="Zhang Q."/>
            <person name="Datson P."/>
            <person name="De Silva N."/>
            <person name="Gardiner S.E."/>
            <person name="Bassett H."/>
            <person name="Chagne D."/>
            <person name="McCallum J."/>
            <person name="Dzierzon H."/>
            <person name="Deng C."/>
            <person name="Wang Y.Y."/>
            <person name="Barron L."/>
            <person name="Manako K."/>
            <person name="Bowen J."/>
            <person name="Foster T.M."/>
            <person name="Erridge Z.A."/>
            <person name="Tiffin H."/>
            <person name="Waite C.N."/>
            <person name="Davies K.M."/>
            <person name="Grierson E.P."/>
            <person name="Laing W.A."/>
            <person name="Kirk R."/>
            <person name="Chen X."/>
            <person name="Wood M."/>
            <person name="Montefiori M."/>
            <person name="Brummell D.A."/>
            <person name="Schwinn K.E."/>
            <person name="Catanach A."/>
            <person name="Fullerton C."/>
            <person name="Li D."/>
            <person name="Meiyalaghan S."/>
            <person name="Nieuwenhuizen N."/>
            <person name="Read N."/>
            <person name="Prakash R."/>
            <person name="Hunter D."/>
            <person name="Zhang H."/>
            <person name="McKenzie M."/>
            <person name="Knabel M."/>
            <person name="Harris A."/>
            <person name="Allan A.C."/>
            <person name="Gleave A."/>
            <person name="Chen A."/>
            <person name="Janssen B.J."/>
            <person name="Plunkett B."/>
            <person name="Ampomah-Dwamena C."/>
            <person name="Voogd C."/>
            <person name="Leif D."/>
            <person name="Lafferty D."/>
            <person name="Souleyre E.J.F."/>
            <person name="Varkonyi-Gasic E."/>
            <person name="Gambi F."/>
            <person name="Hanley J."/>
            <person name="Yao J.L."/>
            <person name="Cheung J."/>
            <person name="David K.M."/>
            <person name="Warren B."/>
            <person name="Marsh K."/>
            <person name="Snowden K.C."/>
            <person name="Lin-Wang K."/>
            <person name="Brian L."/>
            <person name="Martinez-Sanchez M."/>
            <person name="Wang M."/>
            <person name="Ileperuma N."/>
            <person name="Macnee N."/>
            <person name="Campin R."/>
            <person name="McAtee P."/>
            <person name="Drummond R.S.M."/>
            <person name="Espley R.V."/>
            <person name="Ireland H.S."/>
            <person name="Wu R."/>
            <person name="Atkinson R.G."/>
            <person name="Karunairetnam S."/>
            <person name="Bulley S."/>
            <person name="Chunkath S."/>
            <person name="Hanley Z."/>
            <person name="Storey R."/>
            <person name="Thrimawithana A.H."/>
            <person name="Thomson S."/>
            <person name="David C."/>
            <person name="Testolin R."/>
            <person name="Huang H."/>
            <person name="Hellens R.P."/>
            <person name="Schaffer R.J."/>
        </authorList>
    </citation>
    <scope>NUCLEOTIDE SEQUENCE [LARGE SCALE GENOMIC DNA]</scope>
    <source>
        <strain evidence="7">cv. Red5</strain>
    </source>
</reference>